<evidence type="ECO:0000313" key="1">
    <source>
        <dbReference type="EMBL" id="MFC5643822.1"/>
    </source>
</evidence>
<name>A0ABW0VDB2_9ACTN</name>
<dbReference type="Proteomes" id="UP001596066">
    <property type="component" value="Unassembled WGS sequence"/>
</dbReference>
<proteinExistence type="predicted"/>
<comment type="caution">
    <text evidence="1">The sequence shown here is derived from an EMBL/GenBank/DDBJ whole genome shotgun (WGS) entry which is preliminary data.</text>
</comment>
<reference evidence="2" key="1">
    <citation type="journal article" date="2019" name="Int. J. Syst. Evol. Microbiol.">
        <title>The Global Catalogue of Microorganisms (GCM) 10K type strain sequencing project: providing services to taxonomists for standard genome sequencing and annotation.</title>
        <authorList>
            <consortium name="The Broad Institute Genomics Platform"/>
            <consortium name="The Broad Institute Genome Sequencing Center for Infectious Disease"/>
            <person name="Wu L."/>
            <person name="Ma J."/>
        </authorList>
    </citation>
    <scope>NUCLEOTIDE SEQUENCE [LARGE SCALE GENOMIC DNA]</scope>
    <source>
        <strain evidence="2">CGMCC 4.1622</strain>
    </source>
</reference>
<accession>A0ABW0VDB2</accession>
<gene>
    <name evidence="1" type="ORF">ACFPZF_20965</name>
</gene>
<sequence length="160" mass="16863">MAVVDGFQSVEDVAAGFGPAVTITVCGRHRGAASTWLLGFQTVERSGGSVGQRCGWMHDFREPEAVLRAHAGSWLGQLSGLDRADYDDWPSYLSATHQRLCAMHGLDPGHMKGDSAVTWIGMAASELLHGGDMGAALAFLADAEVLVAMGMVADGPDRCC</sequence>
<dbReference type="RefSeq" id="WP_346147706.1">
    <property type="nucleotide sequence ID" value="NZ_BAAAUA010000039.1"/>
</dbReference>
<keyword evidence="2" id="KW-1185">Reference proteome</keyword>
<organism evidence="1 2">
    <name type="scientific">Kitasatospora cinereorecta</name>
    <dbReference type="NCBI Taxonomy" id="285560"/>
    <lineage>
        <taxon>Bacteria</taxon>
        <taxon>Bacillati</taxon>
        <taxon>Actinomycetota</taxon>
        <taxon>Actinomycetes</taxon>
        <taxon>Kitasatosporales</taxon>
        <taxon>Streptomycetaceae</taxon>
        <taxon>Kitasatospora</taxon>
    </lineage>
</organism>
<dbReference type="EMBL" id="JBHSOC010000037">
    <property type="protein sequence ID" value="MFC5643822.1"/>
    <property type="molecule type" value="Genomic_DNA"/>
</dbReference>
<evidence type="ECO:0000313" key="2">
    <source>
        <dbReference type="Proteomes" id="UP001596066"/>
    </source>
</evidence>
<protein>
    <submittedName>
        <fullName evidence="1">Uncharacterized protein</fullName>
    </submittedName>
</protein>